<evidence type="ECO:0000256" key="9">
    <source>
        <dbReference type="ARBA" id="ARBA00023224"/>
    </source>
</evidence>
<feature type="transmembrane region" description="Helical" evidence="10">
    <location>
        <begin position="260"/>
        <end position="280"/>
    </location>
</feature>
<keyword evidence="12" id="KW-1185">Reference proteome</keyword>
<evidence type="ECO:0000256" key="7">
    <source>
        <dbReference type="ARBA" id="ARBA00023136"/>
    </source>
</evidence>
<feature type="transmembrane region" description="Helical" evidence="10">
    <location>
        <begin position="127"/>
        <end position="146"/>
    </location>
</feature>
<keyword evidence="2" id="KW-1003">Cell membrane</keyword>
<evidence type="ECO:0000256" key="1">
    <source>
        <dbReference type="ARBA" id="ARBA00004651"/>
    </source>
</evidence>
<dbReference type="Proteomes" id="UP001430953">
    <property type="component" value="Unassembled WGS sequence"/>
</dbReference>
<feature type="transmembrane region" description="Helical" evidence="10">
    <location>
        <begin position="166"/>
        <end position="186"/>
    </location>
</feature>
<reference evidence="11 12" key="1">
    <citation type="submission" date="2023-03" db="EMBL/GenBank/DDBJ databases">
        <title>High recombination rates correlate with genetic variation in Cardiocondyla obscurior ants.</title>
        <authorList>
            <person name="Errbii M."/>
        </authorList>
    </citation>
    <scope>NUCLEOTIDE SEQUENCE [LARGE SCALE GENOMIC DNA]</scope>
    <source>
        <strain evidence="11">Alpha-2009</strain>
        <tissue evidence="11">Whole body</tissue>
    </source>
</reference>
<accession>A0AAW2FF43</accession>
<comment type="similarity">
    <text evidence="10">Belongs to the insect chemoreceptor superfamily. Heteromeric odorant receptor channel (TC 1.A.69) family.</text>
</comment>
<feature type="transmembrane region" description="Helical" evidence="10">
    <location>
        <begin position="369"/>
        <end position="387"/>
    </location>
</feature>
<dbReference type="GO" id="GO:0005549">
    <property type="term" value="F:odorant binding"/>
    <property type="evidence" value="ECO:0007669"/>
    <property type="project" value="InterPro"/>
</dbReference>
<gene>
    <name evidence="11" type="ORF">PUN28_012111</name>
</gene>
<evidence type="ECO:0000256" key="2">
    <source>
        <dbReference type="ARBA" id="ARBA00022475"/>
    </source>
</evidence>
<feature type="transmembrane region" description="Helical" evidence="10">
    <location>
        <begin position="292"/>
        <end position="309"/>
    </location>
</feature>
<feature type="transmembrane region" description="Helical" evidence="10">
    <location>
        <begin position="29"/>
        <end position="57"/>
    </location>
</feature>
<keyword evidence="8 10" id="KW-0675">Receptor</keyword>
<dbReference type="Pfam" id="PF02949">
    <property type="entry name" value="7tm_6"/>
    <property type="match status" value="1"/>
</dbReference>
<keyword evidence="6 10" id="KW-1133">Transmembrane helix</keyword>
<keyword evidence="3 10" id="KW-0716">Sensory transduction</keyword>
<keyword evidence="5 10" id="KW-0552">Olfaction</keyword>
<comment type="subcellular location">
    <subcellularLocation>
        <location evidence="1 10">Cell membrane</location>
        <topology evidence="1 10">Multi-pass membrane protein</topology>
    </subcellularLocation>
</comment>
<keyword evidence="7 10" id="KW-0472">Membrane</keyword>
<dbReference type="GO" id="GO:0007165">
    <property type="term" value="P:signal transduction"/>
    <property type="evidence" value="ECO:0007669"/>
    <property type="project" value="UniProtKB-KW"/>
</dbReference>
<keyword evidence="4 10" id="KW-0812">Transmembrane</keyword>
<protein>
    <recommendedName>
        <fullName evidence="10">Odorant receptor</fullName>
    </recommendedName>
</protein>
<dbReference type="EMBL" id="JADYXP020000012">
    <property type="protein sequence ID" value="KAL0112572.1"/>
    <property type="molecule type" value="Genomic_DNA"/>
</dbReference>
<evidence type="ECO:0000256" key="4">
    <source>
        <dbReference type="ARBA" id="ARBA00022692"/>
    </source>
</evidence>
<evidence type="ECO:0000256" key="10">
    <source>
        <dbReference type="RuleBase" id="RU351113"/>
    </source>
</evidence>
<evidence type="ECO:0000256" key="3">
    <source>
        <dbReference type="ARBA" id="ARBA00022606"/>
    </source>
</evidence>
<evidence type="ECO:0000256" key="5">
    <source>
        <dbReference type="ARBA" id="ARBA00022725"/>
    </source>
</evidence>
<dbReference type="PANTHER" id="PTHR21137">
    <property type="entry name" value="ODORANT RECEPTOR"/>
    <property type="match status" value="1"/>
</dbReference>
<sequence length="396" mass="45612">MQLLTLNFSMYTVGGVWRPMEWSSIGAKLLYSVFSIVIVFSQFFLTITEFLDIIFVVDNIDDFATTTLMFFTMLAVCCKATIVIVRRNEIINMMQLLLKKPNKPQDEIEEAIQTKFEKYIRSRSIRYSFLATGSITGLTVGSVINILHGQLPYRIWLPWDYHIPLIFYTLGIHQMITLIFACIINVGTETLVPGLFLQTCAQLEILENRIQKLIINKTVKYLRHTLATPNKDEMEISDCIHHHLSIYKFAKTVNVIFNEVLFIQFFSSILVLCTSVYYLSTHVNDPFATASLIMYTICMFAQIFVYCWAGNEVILKSANTGDAIYRMDWPSLSVNDRKELLMVMVRSTNPIKFTSSFLITMSLQSYSNVSPIISLILILNMIFVACARKHYLMYFT</sequence>
<feature type="transmembrane region" description="Helical" evidence="10">
    <location>
        <begin position="63"/>
        <end position="85"/>
    </location>
</feature>
<name>A0AAW2FF43_9HYME</name>
<organism evidence="11 12">
    <name type="scientific">Cardiocondyla obscurior</name>
    <dbReference type="NCBI Taxonomy" id="286306"/>
    <lineage>
        <taxon>Eukaryota</taxon>
        <taxon>Metazoa</taxon>
        <taxon>Ecdysozoa</taxon>
        <taxon>Arthropoda</taxon>
        <taxon>Hexapoda</taxon>
        <taxon>Insecta</taxon>
        <taxon>Pterygota</taxon>
        <taxon>Neoptera</taxon>
        <taxon>Endopterygota</taxon>
        <taxon>Hymenoptera</taxon>
        <taxon>Apocrita</taxon>
        <taxon>Aculeata</taxon>
        <taxon>Formicoidea</taxon>
        <taxon>Formicidae</taxon>
        <taxon>Myrmicinae</taxon>
        <taxon>Cardiocondyla</taxon>
    </lineage>
</organism>
<evidence type="ECO:0000256" key="6">
    <source>
        <dbReference type="ARBA" id="ARBA00022989"/>
    </source>
</evidence>
<dbReference type="AlphaFoldDB" id="A0AAW2FF43"/>
<evidence type="ECO:0000313" key="12">
    <source>
        <dbReference type="Proteomes" id="UP001430953"/>
    </source>
</evidence>
<dbReference type="InterPro" id="IPR004117">
    <property type="entry name" value="7tm6_olfct_rcpt"/>
</dbReference>
<comment type="caution">
    <text evidence="11">The sequence shown here is derived from an EMBL/GenBank/DDBJ whole genome shotgun (WGS) entry which is preliminary data.</text>
</comment>
<evidence type="ECO:0000313" key="11">
    <source>
        <dbReference type="EMBL" id="KAL0112572.1"/>
    </source>
</evidence>
<proteinExistence type="inferred from homology"/>
<keyword evidence="9 10" id="KW-0807">Transducer</keyword>
<evidence type="ECO:0000256" key="8">
    <source>
        <dbReference type="ARBA" id="ARBA00023170"/>
    </source>
</evidence>
<dbReference type="GO" id="GO:0004984">
    <property type="term" value="F:olfactory receptor activity"/>
    <property type="evidence" value="ECO:0007669"/>
    <property type="project" value="InterPro"/>
</dbReference>
<dbReference type="PANTHER" id="PTHR21137:SF35">
    <property type="entry name" value="ODORANT RECEPTOR 19A-RELATED"/>
    <property type="match status" value="1"/>
</dbReference>
<dbReference type="GO" id="GO:0005886">
    <property type="term" value="C:plasma membrane"/>
    <property type="evidence" value="ECO:0007669"/>
    <property type="project" value="UniProtKB-SubCell"/>
</dbReference>